<dbReference type="InterPro" id="IPR018294">
    <property type="entry name" value="ISPD_synthase_CS"/>
</dbReference>
<keyword evidence="17" id="KW-1185">Reference proteome</keyword>
<sequence length="388" mass="41893">MTPTVAAIIPAAGSGSRMKLDHPKQYHQLAGTPILIHTIRAFYHHPAIGRTVVVVPAEWLEKTREMLAEHGLSGDTLTVVAGGQRRQDSVMAGLRVLDHDTEVVLVHDGARPLVSADLITRSAKAVHKHGAAIAAVPVKDTLKRGDKTCRITATIDRNNLWQAQTPQGAKLSLLFSAFETAGEMDVTDEAMLLEHAGIPVMLVEGEETNLKITRPEDLPLAESIMQQKTAPEFRIGHGFDAHRLVEGRKLVLGGVTIPYERGLAGHSDADVLTHALCDALLGALGAGDIGRHFPDNDASFANIYSILLLDKVMELVSERGFRIGNIDITIICQKPKLASFLLDMKEILAKSCRTDSSAVNLKATTTEKMGYTGRGEGISCHAVVLLVK</sequence>
<organism evidence="16 17">
    <name type="scientific">Desulfopila aestuarii DSM 18488</name>
    <dbReference type="NCBI Taxonomy" id="1121416"/>
    <lineage>
        <taxon>Bacteria</taxon>
        <taxon>Pseudomonadati</taxon>
        <taxon>Thermodesulfobacteriota</taxon>
        <taxon>Desulfobulbia</taxon>
        <taxon>Desulfobulbales</taxon>
        <taxon>Desulfocapsaceae</taxon>
        <taxon>Desulfopila</taxon>
    </lineage>
</organism>
<comment type="similarity">
    <text evidence="6">Belongs to the IspF family.</text>
</comment>
<keyword evidence="8 14" id="KW-0808">Transferase</keyword>
<evidence type="ECO:0000313" key="16">
    <source>
        <dbReference type="EMBL" id="SHO50414.1"/>
    </source>
</evidence>
<dbReference type="HAMAP" id="MF_00107">
    <property type="entry name" value="IspF"/>
    <property type="match status" value="1"/>
</dbReference>
<accession>A0A1M7YCQ2</accession>
<keyword evidence="11 14" id="KW-0414">Isoprene biosynthesis</keyword>
<comment type="pathway">
    <text evidence="5 14">Isoprenoid biosynthesis; isopentenyl diphosphate biosynthesis via DXP pathway; isopentenyl diphosphate from 1-deoxy-D-xylulose 5-phosphate: step 2/6.</text>
</comment>
<dbReference type="InterPro" id="IPR050088">
    <property type="entry name" value="IspD/TarI_cytidylyltransf_bact"/>
</dbReference>
<proteinExistence type="inferred from homology"/>
<dbReference type="Gene3D" id="3.30.1330.50">
    <property type="entry name" value="2-C-methyl-D-erythritol 2,4-cyclodiphosphate synthase"/>
    <property type="match status" value="1"/>
</dbReference>
<dbReference type="HAMAP" id="MF_00108">
    <property type="entry name" value="IspD"/>
    <property type="match status" value="1"/>
</dbReference>
<dbReference type="EMBL" id="FRFE01000018">
    <property type="protein sequence ID" value="SHO50414.1"/>
    <property type="molecule type" value="Genomic_DNA"/>
</dbReference>
<feature type="site" description="Transition state stabilizer" evidence="14">
    <location>
        <position position="17"/>
    </location>
</feature>
<dbReference type="InterPro" id="IPR001228">
    <property type="entry name" value="IspD"/>
</dbReference>
<evidence type="ECO:0000256" key="2">
    <source>
        <dbReference type="ARBA" id="ARBA00001282"/>
    </source>
</evidence>
<dbReference type="SUPFAM" id="SSF53448">
    <property type="entry name" value="Nucleotide-diphospho-sugar transferases"/>
    <property type="match status" value="1"/>
</dbReference>
<evidence type="ECO:0000256" key="4">
    <source>
        <dbReference type="ARBA" id="ARBA00004709"/>
    </source>
</evidence>
<feature type="binding site" evidence="14">
    <location>
        <begin position="293"/>
        <end position="297"/>
    </location>
    <ligand>
        <name>4-CDP-2-C-methyl-D-erythritol 2-phosphate</name>
        <dbReference type="ChEBI" id="CHEBI:57919"/>
    </ligand>
</feature>
<dbReference type="OrthoDB" id="9804336at2"/>
<comment type="catalytic activity">
    <reaction evidence="1 14">
        <text>4-CDP-2-C-methyl-D-erythritol 2-phosphate = 2-C-methyl-D-erythritol 2,4-cyclic diphosphate + CMP</text>
        <dbReference type="Rhea" id="RHEA:23864"/>
        <dbReference type="ChEBI" id="CHEBI:57919"/>
        <dbReference type="ChEBI" id="CHEBI:58483"/>
        <dbReference type="ChEBI" id="CHEBI:60377"/>
        <dbReference type="EC" id="4.6.1.12"/>
    </reaction>
</comment>
<evidence type="ECO:0000256" key="9">
    <source>
        <dbReference type="ARBA" id="ARBA00022695"/>
    </source>
</evidence>
<protein>
    <recommendedName>
        <fullName evidence="14">Bifunctional enzyme IspD/IspF</fullName>
    </recommendedName>
    <domain>
        <recommendedName>
            <fullName evidence="14">2-C-methyl-D-erythritol 4-phosphate cytidylyltransferase</fullName>
            <ecNumber evidence="14">2.7.7.60</ecNumber>
        </recommendedName>
        <alternativeName>
            <fullName evidence="14">4-diphosphocytidyl-2C-methyl-D-erythritol synthase</fullName>
        </alternativeName>
        <alternativeName>
            <fullName evidence="14">MEP cytidylyltransferase</fullName>
            <shortName evidence="14">MCT</shortName>
        </alternativeName>
    </domain>
    <domain>
        <recommendedName>
            <fullName evidence="14">2-C-methyl-D-erythritol 2,4-cyclodiphosphate synthase</fullName>
            <shortName evidence="14">MECDP-synthase</shortName>
            <shortName evidence="14">MECPP-synthase</shortName>
            <shortName evidence="14">MECPS</shortName>
            <ecNumber evidence="14">4.6.1.12</ecNumber>
        </recommendedName>
    </domain>
</protein>
<feature type="site" description="Positions MEP for the nucleophilic attack" evidence="14">
    <location>
        <position position="211"/>
    </location>
</feature>
<feature type="region of interest" description="2-C-methyl-D-erythritol 2,4-cyclodiphosphate synthase" evidence="14">
    <location>
        <begin position="234"/>
        <end position="388"/>
    </location>
</feature>
<dbReference type="InterPro" id="IPR034683">
    <property type="entry name" value="IspD/TarI"/>
</dbReference>
<evidence type="ECO:0000256" key="5">
    <source>
        <dbReference type="ARBA" id="ARBA00004787"/>
    </source>
</evidence>
<dbReference type="InterPro" id="IPR003526">
    <property type="entry name" value="MECDP_synthase"/>
</dbReference>
<evidence type="ECO:0000256" key="6">
    <source>
        <dbReference type="ARBA" id="ARBA00008480"/>
    </source>
</evidence>
<dbReference type="PROSITE" id="PS01295">
    <property type="entry name" value="ISPD"/>
    <property type="match status" value="1"/>
</dbReference>
<dbReference type="GO" id="GO:0050518">
    <property type="term" value="F:2-C-methyl-D-erythritol 4-phosphate cytidylyltransferase activity"/>
    <property type="evidence" value="ECO:0007669"/>
    <property type="project" value="UniProtKB-UniRule"/>
</dbReference>
<dbReference type="GO" id="GO:0016114">
    <property type="term" value="P:terpenoid biosynthetic process"/>
    <property type="evidence" value="ECO:0007669"/>
    <property type="project" value="InterPro"/>
</dbReference>
<dbReference type="CDD" id="cd02516">
    <property type="entry name" value="CDP-ME_synthetase"/>
    <property type="match status" value="1"/>
</dbReference>
<feature type="binding site" evidence="14">
    <location>
        <position position="240"/>
    </location>
    <ligand>
        <name>a divalent metal cation</name>
        <dbReference type="ChEBI" id="CHEBI:60240"/>
    </ligand>
</feature>
<keyword evidence="9 14" id="KW-0548">Nucleotidyltransferase</keyword>
<comment type="similarity">
    <text evidence="14">In the N-terminal section; belongs to the IspD/TarI cytidylyltransferase family. IspD subfamily.</text>
</comment>
<name>A0A1M7YCQ2_9BACT</name>
<comment type="catalytic activity">
    <reaction evidence="2 14">
        <text>2-C-methyl-D-erythritol 4-phosphate + CTP + H(+) = 4-CDP-2-C-methyl-D-erythritol + diphosphate</text>
        <dbReference type="Rhea" id="RHEA:13429"/>
        <dbReference type="ChEBI" id="CHEBI:15378"/>
        <dbReference type="ChEBI" id="CHEBI:33019"/>
        <dbReference type="ChEBI" id="CHEBI:37563"/>
        <dbReference type="ChEBI" id="CHEBI:57823"/>
        <dbReference type="ChEBI" id="CHEBI:58262"/>
        <dbReference type="EC" id="2.7.7.60"/>
    </reaction>
</comment>
<evidence type="ECO:0000256" key="13">
    <source>
        <dbReference type="ARBA" id="ARBA00023268"/>
    </source>
</evidence>
<dbReference type="NCBIfam" id="TIGR00151">
    <property type="entry name" value="ispF"/>
    <property type="match status" value="1"/>
</dbReference>
<feature type="site" description="Positions MEP for the nucleophilic attack" evidence="14">
    <location>
        <position position="157"/>
    </location>
</feature>
<dbReference type="InterPro" id="IPR020555">
    <property type="entry name" value="MECDP_synthase_CS"/>
</dbReference>
<dbReference type="GO" id="GO:0008685">
    <property type="term" value="F:2-C-methyl-D-erythritol 2,4-cyclodiphosphate synthase activity"/>
    <property type="evidence" value="ECO:0007669"/>
    <property type="project" value="UniProtKB-UniRule"/>
</dbReference>
<feature type="site" description="Transition state stabilizer" evidence="14">
    <location>
        <position position="24"/>
    </location>
</feature>
<dbReference type="InterPro" id="IPR036571">
    <property type="entry name" value="MECDP_synthase_sf"/>
</dbReference>
<evidence type="ECO:0000256" key="14">
    <source>
        <dbReference type="HAMAP-Rule" id="MF_01520"/>
    </source>
</evidence>
<dbReference type="FunFam" id="3.90.550.10:FF:000003">
    <property type="entry name" value="2-C-methyl-D-erythritol 4-phosphate cytidylyltransferase"/>
    <property type="match status" value="1"/>
</dbReference>
<comment type="similarity">
    <text evidence="7">Belongs to the IspD/TarI cytidylyltransferase family. IspD subfamily.</text>
</comment>
<feature type="binding site" evidence="14">
    <location>
        <begin position="266"/>
        <end position="267"/>
    </location>
    <ligand>
        <name>4-CDP-2-C-methyl-D-erythritol 2-phosphate</name>
        <dbReference type="ChEBI" id="CHEBI:57919"/>
    </ligand>
</feature>
<feature type="binding site" evidence="14">
    <location>
        <begin position="240"/>
        <end position="242"/>
    </location>
    <ligand>
        <name>4-CDP-2-C-methyl-D-erythritol 2-phosphate</name>
        <dbReference type="ChEBI" id="CHEBI:57919"/>
    </ligand>
</feature>
<feature type="domain" description="2-C-methyl-D-erythritol 2,4-cyclodiphosphate synthase" evidence="15">
    <location>
        <begin position="233"/>
        <end position="386"/>
    </location>
</feature>
<keyword evidence="12 14" id="KW-0456">Lyase</keyword>
<dbReference type="HAMAP" id="MF_01520">
    <property type="entry name" value="IspDF"/>
    <property type="match status" value="1"/>
</dbReference>
<dbReference type="NCBIfam" id="TIGR00453">
    <property type="entry name" value="ispD"/>
    <property type="match status" value="1"/>
</dbReference>
<comment type="cofactor">
    <cofactor evidence="3 14">
        <name>a divalent metal cation</name>
        <dbReference type="ChEBI" id="CHEBI:60240"/>
    </cofactor>
</comment>
<dbReference type="UniPathway" id="UPA00056">
    <property type="reaction ID" value="UER00093"/>
</dbReference>
<dbReference type="InterPro" id="IPR026596">
    <property type="entry name" value="IspD/F"/>
</dbReference>
<feature type="binding site" evidence="14">
    <location>
        <position position="371"/>
    </location>
    <ligand>
        <name>4-CDP-2-C-methyl-D-erythritol 2-phosphate</name>
        <dbReference type="ChEBI" id="CHEBI:57919"/>
    </ligand>
</feature>
<keyword evidence="13 14" id="KW-0511">Multifunctional enzyme</keyword>
<dbReference type="GO" id="GO:0019288">
    <property type="term" value="P:isopentenyl diphosphate biosynthetic process, methylerythritol 4-phosphate pathway"/>
    <property type="evidence" value="ECO:0007669"/>
    <property type="project" value="UniProtKB-UniRule"/>
</dbReference>
<dbReference type="STRING" id="1121416.SAMN02745220_03417"/>
<dbReference type="PROSITE" id="PS01350">
    <property type="entry name" value="ISPF"/>
    <property type="match status" value="1"/>
</dbReference>
<evidence type="ECO:0000256" key="8">
    <source>
        <dbReference type="ARBA" id="ARBA00022679"/>
    </source>
</evidence>
<dbReference type="RefSeq" id="WP_073614906.1">
    <property type="nucleotide sequence ID" value="NZ_FRFE01000018.1"/>
</dbReference>
<dbReference type="EC" id="2.7.7.60" evidence="14"/>
<keyword evidence="10 14" id="KW-0479">Metal-binding</keyword>
<dbReference type="Pfam" id="PF02542">
    <property type="entry name" value="YgbB"/>
    <property type="match status" value="1"/>
</dbReference>
<comment type="function">
    <text evidence="14">Bifunctional enzyme that catalyzes the formation of 4-diphosphocytidyl-2-C-methyl-D-erythritol from CTP and 2-C-methyl-D-erythritol 4-phosphate (MEP) (IspD), and catalyzes the conversion of 4-diphosphocytidyl-2-C-methyl-D-erythritol 2-phosphate (CDP-ME2P) to 2-C-methyl-D-erythritol 2,4-cyclodiphosphate (ME-CPP) with a corresponding release of cytidine 5-monophosphate (CMP) (IspF).</text>
</comment>
<feature type="site" description="Transition state stabilizer" evidence="14">
    <location>
        <position position="266"/>
    </location>
</feature>
<gene>
    <name evidence="14" type="primary">ispDF</name>
    <name evidence="16" type="ORF">SAMN02745220_03417</name>
</gene>
<dbReference type="InterPro" id="IPR029044">
    <property type="entry name" value="Nucleotide-diphossugar_trans"/>
</dbReference>
<feature type="binding site" evidence="14">
    <location>
        <begin position="288"/>
        <end position="290"/>
    </location>
    <ligand>
        <name>4-CDP-2-C-methyl-D-erythritol 2-phosphate</name>
        <dbReference type="ChEBI" id="CHEBI:57919"/>
    </ligand>
</feature>
<comment type="pathway">
    <text evidence="4 14">Isoprenoid biosynthesis; isopentenyl diphosphate biosynthesis via DXP pathway; isopentenyl diphosphate from 1-deoxy-D-xylulose 5-phosphate: step 4/6.</text>
</comment>
<reference evidence="16 17" key="1">
    <citation type="submission" date="2016-12" db="EMBL/GenBank/DDBJ databases">
        <authorList>
            <person name="Song W.-J."/>
            <person name="Kurnit D.M."/>
        </authorList>
    </citation>
    <scope>NUCLEOTIDE SEQUENCE [LARGE SCALE GENOMIC DNA]</scope>
    <source>
        <strain evidence="16 17">DSM 18488</strain>
    </source>
</reference>
<dbReference type="SUPFAM" id="SSF69765">
    <property type="entry name" value="IpsF-like"/>
    <property type="match status" value="1"/>
</dbReference>
<feature type="region of interest" description="2-C-methyl-D-erythritol 4-phosphate cytidylyltransferase" evidence="14">
    <location>
        <begin position="1"/>
        <end position="233"/>
    </location>
</feature>
<feature type="binding site" evidence="14">
    <location>
        <position position="374"/>
    </location>
    <ligand>
        <name>4-CDP-2-C-methyl-D-erythritol 2-phosphate</name>
        <dbReference type="ChEBI" id="CHEBI:57919"/>
    </ligand>
</feature>
<evidence type="ECO:0000259" key="15">
    <source>
        <dbReference type="Pfam" id="PF02542"/>
    </source>
</evidence>
<dbReference type="PANTHER" id="PTHR32125">
    <property type="entry name" value="2-C-METHYL-D-ERYTHRITOL 4-PHOSPHATE CYTIDYLYLTRANSFERASE, CHLOROPLASTIC"/>
    <property type="match status" value="1"/>
</dbReference>
<evidence type="ECO:0000313" key="17">
    <source>
        <dbReference type="Proteomes" id="UP000184603"/>
    </source>
</evidence>
<comment type="similarity">
    <text evidence="14">In the C-terminal section; belongs to the IspF family.</text>
</comment>
<comment type="caution">
    <text evidence="14">Lacks conserved residue(s) required for the propagation of feature annotation.</text>
</comment>
<dbReference type="CDD" id="cd00554">
    <property type="entry name" value="MECDP_synthase"/>
    <property type="match status" value="1"/>
</dbReference>
<evidence type="ECO:0000256" key="10">
    <source>
        <dbReference type="ARBA" id="ARBA00022723"/>
    </source>
</evidence>
<evidence type="ECO:0000256" key="3">
    <source>
        <dbReference type="ARBA" id="ARBA00001968"/>
    </source>
</evidence>
<feature type="binding site" evidence="14">
    <location>
        <position position="274"/>
    </location>
    <ligand>
        <name>a divalent metal cation</name>
        <dbReference type="ChEBI" id="CHEBI:60240"/>
    </ligand>
</feature>
<dbReference type="PANTHER" id="PTHR32125:SF4">
    <property type="entry name" value="2-C-METHYL-D-ERYTHRITOL 4-PHOSPHATE CYTIDYLYLTRANSFERASE, CHLOROPLASTIC"/>
    <property type="match status" value="1"/>
</dbReference>
<dbReference type="GO" id="GO:0046872">
    <property type="term" value="F:metal ion binding"/>
    <property type="evidence" value="ECO:0007669"/>
    <property type="project" value="UniProtKB-KW"/>
</dbReference>
<feature type="binding site" evidence="14">
    <location>
        <position position="242"/>
    </location>
    <ligand>
        <name>a divalent metal cation</name>
        <dbReference type="ChEBI" id="CHEBI:60240"/>
    </ligand>
</feature>
<feature type="site" description="Transition state stabilizer" evidence="14">
    <location>
        <position position="365"/>
    </location>
</feature>
<evidence type="ECO:0000256" key="12">
    <source>
        <dbReference type="ARBA" id="ARBA00023239"/>
    </source>
</evidence>
<feature type="binding site" evidence="14">
    <location>
        <begin position="364"/>
        <end position="367"/>
    </location>
    <ligand>
        <name>4-CDP-2-C-methyl-D-erythritol 2-phosphate</name>
        <dbReference type="ChEBI" id="CHEBI:57919"/>
    </ligand>
</feature>
<evidence type="ECO:0000256" key="1">
    <source>
        <dbReference type="ARBA" id="ARBA00000200"/>
    </source>
</evidence>
<dbReference type="Proteomes" id="UP000184603">
    <property type="component" value="Unassembled WGS sequence"/>
</dbReference>
<evidence type="ECO:0000256" key="11">
    <source>
        <dbReference type="ARBA" id="ARBA00023229"/>
    </source>
</evidence>
<dbReference type="FunFam" id="3.30.1330.50:FF:000001">
    <property type="entry name" value="2-C-methyl-D-erythritol 2,4-cyclodiphosphate synthase"/>
    <property type="match status" value="1"/>
</dbReference>
<dbReference type="Pfam" id="PF01128">
    <property type="entry name" value="IspD"/>
    <property type="match status" value="1"/>
</dbReference>
<dbReference type="Gene3D" id="3.90.550.10">
    <property type="entry name" value="Spore Coat Polysaccharide Biosynthesis Protein SpsA, Chain A"/>
    <property type="match status" value="1"/>
</dbReference>
<dbReference type="EC" id="4.6.1.12" evidence="14"/>
<dbReference type="AlphaFoldDB" id="A0A1M7YCQ2"/>
<evidence type="ECO:0000256" key="7">
    <source>
        <dbReference type="ARBA" id="ARBA00009789"/>
    </source>
</evidence>